<evidence type="ECO:0000256" key="8">
    <source>
        <dbReference type="ARBA" id="ARBA00022598"/>
    </source>
</evidence>
<evidence type="ECO:0000256" key="12">
    <source>
        <dbReference type="ARBA" id="ARBA00022842"/>
    </source>
</evidence>
<evidence type="ECO:0000256" key="2">
    <source>
        <dbReference type="ARBA" id="ARBA00004496"/>
    </source>
</evidence>
<dbReference type="AlphaFoldDB" id="A0A537J6S3"/>
<proteinExistence type="inferred from homology"/>
<keyword evidence="9" id="KW-0479">Metal-binding</keyword>
<dbReference type="FunFam" id="3.30.56.10:FF:000002">
    <property type="entry name" value="Phenylalanine--tRNA ligase beta subunit"/>
    <property type="match status" value="1"/>
</dbReference>
<evidence type="ECO:0000256" key="11">
    <source>
        <dbReference type="ARBA" id="ARBA00022840"/>
    </source>
</evidence>
<dbReference type="GO" id="GO:0004826">
    <property type="term" value="F:phenylalanine-tRNA ligase activity"/>
    <property type="evidence" value="ECO:0007669"/>
    <property type="project" value="UniProtKB-EC"/>
</dbReference>
<keyword evidence="11" id="KW-0067">ATP-binding</keyword>
<sequence>MRISLDWLREYVDIDVPLEALVERLHGIGLPVEQVERAGSDTVLEIELTTNRPDCMSVLGIAREVALLLGRPLRAPTPSPVKPSPAAPARVSVEVADREGCPRFTAQVIEGIRPGPSPAWVQRRLEASGIRPINGVVDVTNYVMLELGQPMHAFDYDRIAGRRLVVRRAEPGERLTTLDGVSRTLDPEMLAVADGERAVALAGIIGGAQTEIGAGTTRVLLEAAYWNPPTIARTARRLGIRTEASARFERGMDPAGPPAAQRRAAQFLGEGCGGRARGRLIDVYPRSLVRRAIRLRPTRAVAVLGVDVRRAEMGRILRALGCRVAGGTALEVRPPSFRPDLAREEDLIEEIARIHGYDRIPPTMPRGETTSGTVAHPLRVDERVRETLARSGLTEVLTLTLVSLKTAEAAAPAGAAPVVVQNPLTSDQAALRTSLLPGLVTIL</sequence>
<dbReference type="PROSITE" id="PS51483">
    <property type="entry name" value="B5"/>
    <property type="match status" value="1"/>
</dbReference>
<dbReference type="EMBL" id="VBAO01000301">
    <property type="protein sequence ID" value="TMI79249.1"/>
    <property type="molecule type" value="Genomic_DNA"/>
</dbReference>
<evidence type="ECO:0000256" key="3">
    <source>
        <dbReference type="ARBA" id="ARBA00008653"/>
    </source>
</evidence>
<keyword evidence="12" id="KW-0460">Magnesium</keyword>
<dbReference type="GO" id="GO:0003723">
    <property type="term" value="F:RNA binding"/>
    <property type="evidence" value="ECO:0007669"/>
    <property type="project" value="InterPro"/>
</dbReference>
<dbReference type="InterPro" id="IPR005146">
    <property type="entry name" value="B3/B4_tRNA-bd"/>
</dbReference>
<feature type="non-terminal residue" evidence="18">
    <location>
        <position position="443"/>
    </location>
</feature>
<evidence type="ECO:0000256" key="13">
    <source>
        <dbReference type="ARBA" id="ARBA00022917"/>
    </source>
</evidence>
<accession>A0A537J6S3</accession>
<dbReference type="Pfam" id="PF17759">
    <property type="entry name" value="tRNA_synthFbeta"/>
    <property type="match status" value="1"/>
</dbReference>
<keyword evidence="7" id="KW-0963">Cytoplasm</keyword>
<evidence type="ECO:0000256" key="5">
    <source>
        <dbReference type="ARBA" id="ARBA00012814"/>
    </source>
</evidence>
<dbReference type="FunFam" id="3.50.40.10:FF:000001">
    <property type="entry name" value="Phenylalanine--tRNA ligase beta subunit"/>
    <property type="match status" value="1"/>
</dbReference>
<dbReference type="SUPFAM" id="SSF46955">
    <property type="entry name" value="Putative DNA-binding domain"/>
    <property type="match status" value="2"/>
</dbReference>
<comment type="cofactor">
    <cofactor evidence="1">
        <name>Mg(2+)</name>
        <dbReference type="ChEBI" id="CHEBI:18420"/>
    </cofactor>
</comment>
<comment type="caution">
    <text evidence="18">The sequence shown here is derived from an EMBL/GenBank/DDBJ whole genome shotgun (WGS) entry which is preliminary data.</text>
</comment>
<dbReference type="InterPro" id="IPR045060">
    <property type="entry name" value="Phe-tRNA-ligase_IIc_bsu"/>
</dbReference>
<dbReference type="SUPFAM" id="SSF56037">
    <property type="entry name" value="PheT/TilS domain"/>
    <property type="match status" value="1"/>
</dbReference>
<evidence type="ECO:0000256" key="14">
    <source>
        <dbReference type="ARBA" id="ARBA00023146"/>
    </source>
</evidence>
<evidence type="ECO:0000313" key="19">
    <source>
        <dbReference type="Proteomes" id="UP000320048"/>
    </source>
</evidence>
<protein>
    <recommendedName>
        <fullName evidence="6">Phenylalanine--tRNA ligase beta subunit</fullName>
        <ecNumber evidence="5">6.1.1.20</ecNumber>
    </recommendedName>
    <alternativeName>
        <fullName evidence="15">Phenylalanyl-tRNA synthetase beta subunit</fullName>
    </alternativeName>
</protein>
<evidence type="ECO:0000256" key="9">
    <source>
        <dbReference type="ARBA" id="ARBA00022723"/>
    </source>
</evidence>
<dbReference type="Pfam" id="PF03483">
    <property type="entry name" value="B3_4"/>
    <property type="match status" value="1"/>
</dbReference>
<dbReference type="SMART" id="SM00873">
    <property type="entry name" value="B3_4"/>
    <property type="match status" value="1"/>
</dbReference>
<dbReference type="InterPro" id="IPR020825">
    <property type="entry name" value="Phe-tRNA_synthase-like_B3/B4"/>
</dbReference>
<keyword evidence="13" id="KW-0648">Protein biosynthesis</keyword>
<evidence type="ECO:0000256" key="6">
    <source>
        <dbReference type="ARBA" id="ARBA00017032"/>
    </source>
</evidence>
<dbReference type="InterPro" id="IPR045864">
    <property type="entry name" value="aa-tRNA-synth_II/BPL/LPL"/>
</dbReference>
<evidence type="ECO:0000256" key="16">
    <source>
        <dbReference type="ARBA" id="ARBA00049255"/>
    </source>
</evidence>
<comment type="subunit">
    <text evidence="4">Tetramer of two alpha and two beta subunits.</text>
</comment>
<evidence type="ECO:0000256" key="1">
    <source>
        <dbReference type="ARBA" id="ARBA00001946"/>
    </source>
</evidence>
<dbReference type="EC" id="6.1.1.20" evidence="5"/>
<evidence type="ECO:0000256" key="7">
    <source>
        <dbReference type="ARBA" id="ARBA00022490"/>
    </source>
</evidence>
<dbReference type="SMART" id="SM00874">
    <property type="entry name" value="B5"/>
    <property type="match status" value="1"/>
</dbReference>
<dbReference type="GO" id="GO:0000287">
    <property type="term" value="F:magnesium ion binding"/>
    <property type="evidence" value="ECO:0007669"/>
    <property type="project" value="InterPro"/>
</dbReference>
<dbReference type="InterPro" id="IPR009061">
    <property type="entry name" value="DNA-bd_dom_put_sf"/>
</dbReference>
<comment type="catalytic activity">
    <reaction evidence="16">
        <text>tRNA(Phe) + L-phenylalanine + ATP = L-phenylalanyl-tRNA(Phe) + AMP + diphosphate + H(+)</text>
        <dbReference type="Rhea" id="RHEA:19413"/>
        <dbReference type="Rhea" id="RHEA-COMP:9668"/>
        <dbReference type="Rhea" id="RHEA-COMP:9699"/>
        <dbReference type="ChEBI" id="CHEBI:15378"/>
        <dbReference type="ChEBI" id="CHEBI:30616"/>
        <dbReference type="ChEBI" id="CHEBI:33019"/>
        <dbReference type="ChEBI" id="CHEBI:58095"/>
        <dbReference type="ChEBI" id="CHEBI:78442"/>
        <dbReference type="ChEBI" id="CHEBI:78531"/>
        <dbReference type="ChEBI" id="CHEBI:456215"/>
        <dbReference type="EC" id="6.1.1.20"/>
    </reaction>
</comment>
<evidence type="ECO:0000256" key="15">
    <source>
        <dbReference type="ARBA" id="ARBA00033189"/>
    </source>
</evidence>
<dbReference type="FunFam" id="3.30.56.10:FF:000001">
    <property type="entry name" value="Phenylalanine--tRNA ligase beta subunit"/>
    <property type="match status" value="1"/>
</dbReference>
<evidence type="ECO:0000256" key="4">
    <source>
        <dbReference type="ARBA" id="ARBA00011209"/>
    </source>
</evidence>
<comment type="subcellular location">
    <subcellularLocation>
        <location evidence="2">Cytoplasm</location>
    </subcellularLocation>
</comment>
<dbReference type="SUPFAM" id="SSF55681">
    <property type="entry name" value="Class II aaRS and biotin synthetases"/>
    <property type="match status" value="1"/>
</dbReference>
<dbReference type="GO" id="GO:0006432">
    <property type="term" value="P:phenylalanyl-tRNA aminoacylation"/>
    <property type="evidence" value="ECO:0007669"/>
    <property type="project" value="InterPro"/>
</dbReference>
<reference evidence="18 19" key="1">
    <citation type="journal article" date="2019" name="Nat. Microbiol.">
        <title>Mediterranean grassland soil C-N compound turnover is dependent on rainfall and depth, and is mediated by genomically divergent microorganisms.</title>
        <authorList>
            <person name="Diamond S."/>
            <person name="Andeer P.F."/>
            <person name="Li Z."/>
            <person name="Crits-Christoph A."/>
            <person name="Burstein D."/>
            <person name="Anantharaman K."/>
            <person name="Lane K.R."/>
            <person name="Thomas B.C."/>
            <person name="Pan C."/>
            <person name="Northen T.R."/>
            <person name="Banfield J.F."/>
        </authorList>
    </citation>
    <scope>NUCLEOTIDE SEQUENCE [LARGE SCALE GENOMIC DNA]</scope>
    <source>
        <strain evidence="18">NP_7</strain>
    </source>
</reference>
<evidence type="ECO:0000313" key="18">
    <source>
        <dbReference type="EMBL" id="TMI79249.1"/>
    </source>
</evidence>
<dbReference type="InterPro" id="IPR005147">
    <property type="entry name" value="tRNA_synthase_B5-dom"/>
</dbReference>
<keyword evidence="10" id="KW-0547">Nucleotide-binding</keyword>
<gene>
    <name evidence="18" type="ORF">E6H04_10910</name>
</gene>
<dbReference type="GO" id="GO:0009328">
    <property type="term" value="C:phenylalanine-tRNA ligase complex"/>
    <property type="evidence" value="ECO:0007669"/>
    <property type="project" value="TreeGrafter"/>
</dbReference>
<dbReference type="PANTHER" id="PTHR10947">
    <property type="entry name" value="PHENYLALANYL-TRNA SYNTHETASE BETA CHAIN AND LEUCINE-RICH REPEAT-CONTAINING PROTEIN 47"/>
    <property type="match status" value="1"/>
</dbReference>
<dbReference type="InterPro" id="IPR041616">
    <property type="entry name" value="PheRS_beta_core"/>
</dbReference>
<dbReference type="Proteomes" id="UP000320048">
    <property type="component" value="Unassembled WGS sequence"/>
</dbReference>
<evidence type="ECO:0000256" key="10">
    <source>
        <dbReference type="ARBA" id="ARBA00022741"/>
    </source>
</evidence>
<dbReference type="Gene3D" id="3.30.930.10">
    <property type="entry name" value="Bira Bifunctional Protein, Domain 2"/>
    <property type="match status" value="1"/>
</dbReference>
<dbReference type="PANTHER" id="PTHR10947:SF0">
    <property type="entry name" value="PHENYLALANINE--TRNA LIGASE BETA SUBUNIT"/>
    <property type="match status" value="1"/>
</dbReference>
<keyword evidence="8 18" id="KW-0436">Ligase</keyword>
<feature type="domain" description="B5" evidence="17">
    <location>
        <begin position="288"/>
        <end position="362"/>
    </location>
</feature>
<dbReference type="Gene3D" id="3.50.40.10">
    <property type="entry name" value="Phenylalanyl-trna Synthetase, Chain B, domain 3"/>
    <property type="match status" value="1"/>
</dbReference>
<organism evidence="18 19">
    <name type="scientific">Candidatus Segetimicrobium genomatis</name>
    <dbReference type="NCBI Taxonomy" id="2569760"/>
    <lineage>
        <taxon>Bacteria</taxon>
        <taxon>Bacillati</taxon>
        <taxon>Candidatus Sysuimicrobiota</taxon>
        <taxon>Candidatus Sysuimicrobiia</taxon>
        <taxon>Candidatus Sysuimicrobiales</taxon>
        <taxon>Candidatus Segetimicrobiaceae</taxon>
        <taxon>Candidatus Segetimicrobium</taxon>
    </lineage>
</organism>
<comment type="similarity">
    <text evidence="3">Belongs to the phenylalanyl-tRNA synthetase beta subunit family. Type 1 subfamily.</text>
</comment>
<dbReference type="GO" id="GO:0005524">
    <property type="term" value="F:ATP binding"/>
    <property type="evidence" value="ECO:0007669"/>
    <property type="project" value="UniProtKB-KW"/>
</dbReference>
<name>A0A537J6S3_9BACT</name>
<keyword evidence="14" id="KW-0030">Aminoacyl-tRNA synthetase</keyword>
<evidence type="ECO:0000259" key="17">
    <source>
        <dbReference type="PROSITE" id="PS51483"/>
    </source>
</evidence>
<dbReference type="Gene3D" id="3.30.56.10">
    <property type="match status" value="2"/>
</dbReference>
<dbReference type="Pfam" id="PF03484">
    <property type="entry name" value="B5"/>
    <property type="match status" value="1"/>
</dbReference>